<dbReference type="Proteomes" id="UP000308768">
    <property type="component" value="Unassembled WGS sequence"/>
</dbReference>
<comment type="caution">
    <text evidence="2">The sequence shown here is derived from an EMBL/GenBank/DDBJ whole genome shotgun (WGS) entry which is preliminary data.</text>
</comment>
<feature type="compositionally biased region" description="Polar residues" evidence="1">
    <location>
        <begin position="367"/>
        <end position="376"/>
    </location>
</feature>
<protein>
    <recommendedName>
        <fullName evidence="4">CCCH zinc finger domain protein</fullName>
    </recommendedName>
</protein>
<accession>A0A4U0WQK2</accession>
<feature type="compositionally biased region" description="Basic and acidic residues" evidence="1">
    <location>
        <begin position="1"/>
        <end position="12"/>
    </location>
</feature>
<dbReference type="AlphaFoldDB" id="A0A4U0WQK2"/>
<feature type="region of interest" description="Disordered" evidence="1">
    <location>
        <begin position="227"/>
        <end position="277"/>
    </location>
</feature>
<dbReference type="PANTHER" id="PTHR21099">
    <property type="entry name" value="RAD201"/>
    <property type="match status" value="1"/>
</dbReference>
<feature type="compositionally biased region" description="Low complexity" evidence="1">
    <location>
        <begin position="387"/>
        <end position="405"/>
    </location>
</feature>
<name>A0A4U0WQK2_9PEZI</name>
<evidence type="ECO:0000313" key="2">
    <source>
        <dbReference type="EMBL" id="TKA65674.1"/>
    </source>
</evidence>
<dbReference type="PANTHER" id="PTHR21099:SF2">
    <property type="entry name" value="SI:CH211-113E8.11"/>
    <property type="match status" value="1"/>
</dbReference>
<dbReference type="EMBL" id="NAJN01001112">
    <property type="protein sequence ID" value="TKA65674.1"/>
    <property type="molecule type" value="Genomic_DNA"/>
</dbReference>
<reference evidence="2 3" key="1">
    <citation type="submission" date="2017-03" db="EMBL/GenBank/DDBJ databases">
        <title>Genomes of endolithic fungi from Antarctica.</title>
        <authorList>
            <person name="Coleine C."/>
            <person name="Masonjones S."/>
            <person name="Stajich J.E."/>
        </authorList>
    </citation>
    <scope>NUCLEOTIDE SEQUENCE [LARGE SCALE GENOMIC DNA]</scope>
    <source>
        <strain evidence="2 3">CCFEE 5187</strain>
    </source>
</reference>
<feature type="compositionally biased region" description="Polar residues" evidence="1">
    <location>
        <begin position="265"/>
        <end position="275"/>
    </location>
</feature>
<feature type="compositionally biased region" description="Polar residues" evidence="1">
    <location>
        <begin position="316"/>
        <end position="329"/>
    </location>
</feature>
<feature type="compositionally biased region" description="Polar residues" evidence="1">
    <location>
        <begin position="406"/>
        <end position="451"/>
    </location>
</feature>
<dbReference type="OrthoDB" id="20729at2759"/>
<gene>
    <name evidence="2" type="ORF">B0A49_08154</name>
</gene>
<feature type="region of interest" description="Disordered" evidence="1">
    <location>
        <begin position="1"/>
        <end position="50"/>
    </location>
</feature>
<proteinExistence type="predicted"/>
<evidence type="ECO:0000256" key="1">
    <source>
        <dbReference type="SAM" id="MobiDB-lite"/>
    </source>
</evidence>
<evidence type="ECO:0000313" key="3">
    <source>
        <dbReference type="Proteomes" id="UP000308768"/>
    </source>
</evidence>
<dbReference type="CDD" id="cd23954">
    <property type="entry name" value="AMO1_CTD"/>
    <property type="match status" value="1"/>
</dbReference>
<feature type="compositionally biased region" description="Low complexity" evidence="1">
    <location>
        <begin position="330"/>
        <end position="349"/>
    </location>
</feature>
<organism evidence="2 3">
    <name type="scientific">Cryomyces minteri</name>
    <dbReference type="NCBI Taxonomy" id="331657"/>
    <lineage>
        <taxon>Eukaryota</taxon>
        <taxon>Fungi</taxon>
        <taxon>Dikarya</taxon>
        <taxon>Ascomycota</taxon>
        <taxon>Pezizomycotina</taxon>
        <taxon>Dothideomycetes</taxon>
        <taxon>Dothideomycetes incertae sedis</taxon>
        <taxon>Cryomyces</taxon>
    </lineage>
</organism>
<feature type="compositionally biased region" description="Polar residues" evidence="1">
    <location>
        <begin position="15"/>
        <end position="38"/>
    </location>
</feature>
<dbReference type="STRING" id="331657.A0A4U0WQK2"/>
<sequence>MGADSCKYEHPRGAGNTQNRYAPFQNQTGNRSNGQGQTFQGGRGSASQPLPYHLSAETIASDPKTERPIWPFSAYGPGRDAPRQLIGGLPIEQSFEEMRVAHYLGMASGNVEQAIQNEHELNNRVTLQIQNVLNDLDGAVKYIVDGDNEHPNRRDICKEFTTATASTQQAQSNPFRTSQPAASAFGQPSLLNAAAHSRPAFGAAGFGQPSVPVATSAFGQPSAPIRASAFGQSSAPGPVPSAFGQPSVPVQSSPFAQPSAFGQALPSSNQAQPSAFGQPGFLQAQASAFGANPQRSAFGQPSLPGGAPQPSVFGQPAQSTGPSPFSQAVSSAPFGAGPAGPFGSTAPGTNPASGGFGRPSGPAAASPFSQPTTAASTGVFGRPSGAPALGQSSQPSGSSPFAQASTSGTSNPFGGNNAHAPSTSPFARPSNMVNGSSNQPSASQLNPLQPTSSASADISSYSTRGANGVIQSWKGQPVSIIGGEPHYQRAGGGGVERMWFPNGPPPPNSFTELPADSYNDVLKEAYAFVSANGAFKDGIMPEKAPKREWVRWDI</sequence>
<keyword evidence="3" id="KW-1185">Reference proteome</keyword>
<dbReference type="GO" id="GO:0005634">
    <property type="term" value="C:nucleus"/>
    <property type="evidence" value="ECO:0007669"/>
    <property type="project" value="TreeGrafter"/>
</dbReference>
<evidence type="ECO:0008006" key="4">
    <source>
        <dbReference type="Google" id="ProtNLM"/>
    </source>
</evidence>
<feature type="region of interest" description="Disordered" evidence="1">
    <location>
        <begin position="292"/>
        <end position="460"/>
    </location>
</feature>